<dbReference type="PROSITE" id="PS00108">
    <property type="entry name" value="PROTEIN_KINASE_ST"/>
    <property type="match status" value="2"/>
</dbReference>
<evidence type="ECO:0000256" key="4">
    <source>
        <dbReference type="ARBA" id="ARBA00022527"/>
    </source>
</evidence>
<dbReference type="GO" id="GO:0005886">
    <property type="term" value="C:plasma membrane"/>
    <property type="evidence" value="ECO:0007669"/>
    <property type="project" value="UniProtKB-SubCell"/>
</dbReference>
<gene>
    <name evidence="23" type="ORF">SSX86_023735</name>
</gene>
<keyword evidence="3" id="KW-1003">Cell membrane</keyword>
<keyword evidence="14" id="KW-1133">Transmembrane helix</keyword>
<evidence type="ECO:0000256" key="7">
    <source>
        <dbReference type="ARBA" id="ARBA00022679"/>
    </source>
</evidence>
<feature type="region of interest" description="Disordered" evidence="21">
    <location>
        <begin position="485"/>
        <end position="516"/>
    </location>
</feature>
<dbReference type="InterPro" id="IPR001245">
    <property type="entry name" value="Ser-Thr/Tyr_kinase_cat_dom"/>
</dbReference>
<dbReference type="InterPro" id="IPR025886">
    <property type="entry name" value="PP2-like"/>
</dbReference>
<organism evidence="23 24">
    <name type="scientific">Deinandra increscens subsp. villosa</name>
    <dbReference type="NCBI Taxonomy" id="3103831"/>
    <lineage>
        <taxon>Eukaryota</taxon>
        <taxon>Viridiplantae</taxon>
        <taxon>Streptophyta</taxon>
        <taxon>Embryophyta</taxon>
        <taxon>Tracheophyta</taxon>
        <taxon>Spermatophyta</taxon>
        <taxon>Magnoliopsida</taxon>
        <taxon>eudicotyledons</taxon>
        <taxon>Gunneridae</taxon>
        <taxon>Pentapetalae</taxon>
        <taxon>asterids</taxon>
        <taxon>campanulids</taxon>
        <taxon>Asterales</taxon>
        <taxon>Asteraceae</taxon>
        <taxon>Asteroideae</taxon>
        <taxon>Heliantheae alliance</taxon>
        <taxon>Madieae</taxon>
        <taxon>Madiinae</taxon>
        <taxon>Deinandra</taxon>
    </lineage>
</organism>
<evidence type="ECO:0000256" key="6">
    <source>
        <dbReference type="ARBA" id="ARBA00022614"/>
    </source>
</evidence>
<evidence type="ECO:0000259" key="22">
    <source>
        <dbReference type="PROSITE" id="PS50011"/>
    </source>
</evidence>
<dbReference type="Gene3D" id="1.10.510.10">
    <property type="entry name" value="Transferase(Phosphotransferase) domain 1"/>
    <property type="match status" value="5"/>
</dbReference>
<evidence type="ECO:0000256" key="16">
    <source>
        <dbReference type="ARBA" id="ARBA00023170"/>
    </source>
</evidence>
<keyword evidence="11 20" id="KW-0547">Nucleotide-binding</keyword>
<evidence type="ECO:0000256" key="8">
    <source>
        <dbReference type="ARBA" id="ARBA00022692"/>
    </source>
</evidence>
<dbReference type="PROSITE" id="PS00107">
    <property type="entry name" value="PROTEIN_KINASE_ATP"/>
    <property type="match status" value="1"/>
</dbReference>
<dbReference type="Pfam" id="PF00069">
    <property type="entry name" value="Pkinase"/>
    <property type="match status" value="2"/>
</dbReference>
<evidence type="ECO:0000256" key="13">
    <source>
        <dbReference type="ARBA" id="ARBA00022840"/>
    </source>
</evidence>
<name>A0AAP0GRH0_9ASTR</name>
<dbReference type="InterPro" id="IPR017441">
    <property type="entry name" value="Protein_kinase_ATP_BS"/>
</dbReference>
<dbReference type="SMART" id="SM00220">
    <property type="entry name" value="S_TKc"/>
    <property type="match status" value="3"/>
</dbReference>
<evidence type="ECO:0000256" key="9">
    <source>
        <dbReference type="ARBA" id="ARBA00022729"/>
    </source>
</evidence>
<evidence type="ECO:0000313" key="23">
    <source>
        <dbReference type="EMBL" id="KAK9058891.1"/>
    </source>
</evidence>
<keyword evidence="8" id="KW-0812">Transmembrane</keyword>
<keyword evidence="7" id="KW-0808">Transferase</keyword>
<dbReference type="PANTHER" id="PTHR27003">
    <property type="entry name" value="OS07G0166700 PROTEIN"/>
    <property type="match status" value="1"/>
</dbReference>
<dbReference type="Pfam" id="PF07714">
    <property type="entry name" value="PK_Tyr_Ser-Thr"/>
    <property type="match status" value="2"/>
</dbReference>
<feature type="domain" description="Protein kinase" evidence="22">
    <location>
        <begin position="722"/>
        <end position="1025"/>
    </location>
</feature>
<keyword evidence="15" id="KW-0472">Membrane</keyword>
<comment type="catalytic activity">
    <reaction evidence="19">
        <text>L-seryl-[protein] + ATP = O-phospho-L-seryl-[protein] + ADP + H(+)</text>
        <dbReference type="Rhea" id="RHEA:17989"/>
        <dbReference type="Rhea" id="RHEA-COMP:9863"/>
        <dbReference type="Rhea" id="RHEA-COMP:11604"/>
        <dbReference type="ChEBI" id="CHEBI:15378"/>
        <dbReference type="ChEBI" id="CHEBI:29999"/>
        <dbReference type="ChEBI" id="CHEBI:30616"/>
        <dbReference type="ChEBI" id="CHEBI:83421"/>
        <dbReference type="ChEBI" id="CHEBI:456216"/>
        <dbReference type="EC" id="2.7.11.1"/>
    </reaction>
</comment>
<feature type="compositionally biased region" description="Polar residues" evidence="21">
    <location>
        <begin position="489"/>
        <end position="510"/>
    </location>
</feature>
<evidence type="ECO:0000256" key="10">
    <source>
        <dbReference type="ARBA" id="ARBA00022737"/>
    </source>
</evidence>
<keyword evidence="24" id="KW-1185">Reference proteome</keyword>
<keyword evidence="4" id="KW-0723">Serine/threonine-protein kinase</keyword>
<keyword evidence="16" id="KW-0675">Receptor</keyword>
<comment type="catalytic activity">
    <reaction evidence="18">
        <text>L-threonyl-[protein] + ATP = O-phospho-L-threonyl-[protein] + ADP + H(+)</text>
        <dbReference type="Rhea" id="RHEA:46608"/>
        <dbReference type="Rhea" id="RHEA-COMP:11060"/>
        <dbReference type="Rhea" id="RHEA-COMP:11605"/>
        <dbReference type="ChEBI" id="CHEBI:15378"/>
        <dbReference type="ChEBI" id="CHEBI:30013"/>
        <dbReference type="ChEBI" id="CHEBI:30616"/>
        <dbReference type="ChEBI" id="CHEBI:61977"/>
        <dbReference type="ChEBI" id="CHEBI:456216"/>
        <dbReference type="EC" id="2.7.11.1"/>
    </reaction>
</comment>
<evidence type="ECO:0000256" key="2">
    <source>
        <dbReference type="ARBA" id="ARBA00012513"/>
    </source>
</evidence>
<dbReference type="Pfam" id="PF14299">
    <property type="entry name" value="PP2"/>
    <property type="match status" value="2"/>
</dbReference>
<evidence type="ECO:0000313" key="24">
    <source>
        <dbReference type="Proteomes" id="UP001408789"/>
    </source>
</evidence>
<keyword evidence="6" id="KW-0433">Leucine-rich repeat</keyword>
<evidence type="ECO:0000256" key="21">
    <source>
        <dbReference type="SAM" id="MobiDB-lite"/>
    </source>
</evidence>
<comment type="caution">
    <text evidence="23">The sequence shown here is derived from an EMBL/GenBank/DDBJ whole genome shotgun (WGS) entry which is preliminary data.</text>
</comment>
<evidence type="ECO:0000256" key="20">
    <source>
        <dbReference type="PROSITE-ProRule" id="PRU10141"/>
    </source>
</evidence>
<dbReference type="InterPro" id="IPR045272">
    <property type="entry name" value="ANXUR1/2-like"/>
</dbReference>
<keyword evidence="5" id="KW-0597">Phosphoprotein</keyword>
<dbReference type="SUPFAM" id="SSF56112">
    <property type="entry name" value="Protein kinase-like (PK-like)"/>
    <property type="match status" value="4"/>
</dbReference>
<dbReference type="InterPro" id="IPR008271">
    <property type="entry name" value="Ser/Thr_kinase_AS"/>
</dbReference>
<keyword evidence="12" id="KW-0418">Kinase</keyword>
<dbReference type="FunFam" id="3.30.200.20:FF:000039">
    <property type="entry name" value="receptor-like protein kinase FERONIA"/>
    <property type="match status" value="1"/>
</dbReference>
<comment type="subcellular location">
    <subcellularLocation>
        <location evidence="1">Cell membrane</location>
        <topology evidence="1">Single-pass membrane protein</topology>
    </subcellularLocation>
</comment>
<feature type="region of interest" description="Disordered" evidence="21">
    <location>
        <begin position="1788"/>
        <end position="1814"/>
    </location>
</feature>
<evidence type="ECO:0000256" key="3">
    <source>
        <dbReference type="ARBA" id="ARBA00022475"/>
    </source>
</evidence>
<keyword evidence="9" id="KW-0732">Signal</keyword>
<dbReference type="InterPro" id="IPR011009">
    <property type="entry name" value="Kinase-like_dom_sf"/>
</dbReference>
<keyword evidence="10" id="KW-0677">Repeat</keyword>
<dbReference type="GO" id="GO:0009506">
    <property type="term" value="C:plasmodesma"/>
    <property type="evidence" value="ECO:0007669"/>
    <property type="project" value="TreeGrafter"/>
</dbReference>
<dbReference type="InterPro" id="IPR000719">
    <property type="entry name" value="Prot_kinase_dom"/>
</dbReference>
<sequence>MSSHQEFAALKRPLHEIVKATNNFANKNLIGLGGFGKVYKGYIWVAGKLTDIAARRLHYDYGQGDLEFWNEISMLASLKDKHDNLVSFIGFCDEGGEKIIINKHEVNGSLDKYLGSPNLTWMRRLQICVDVARALNYICHGHKSRVIHRNIKSSKILLDEKWKPKLSGFEHSTTPRRALRDGQIIGTTKMMPSHEEFAHLKFQLKRIVVATDNFAEKHLIGQGGFGKIYKADLLVSGKLTAIAARRLHYDYGQGDLEFWNEISVLASLKLKHDNLVSFIGFCDEGDEKIIINEHEVNGSLDKYLSSPALTWMQRLQICVDVAHALNYIHCGDGHESSVIHRNIKSSKILLDENWKPKLSGFEHSKKNTRARRHRLLLTEIIGTIGYVDPTYEKTGFVTHKSDVYSFGVVLFEVLCGRRAFVPDEREPHSPQYITEQDYKDANLDVKGKLRESHSPRYFTEQDHKYANMDVKGKLHTEGKLKESIPSLVGSPSSKYSHNRPSSYASGQPSSFVDGRPSSFVDGKPSSFVDGQPSPFATDGDRLRLLSDAMLYDKWLFDHIAKEFKPANSAMPLHADEPTPANIVTIKTYSWKEQRFVLQPLFTMKRLDRYLHTANEELLAEIVKSHYDEENLDDIIDPALRKQMHPKSFKIFSKTAYNCLNEKRVRRPNIDQILRNLQKALKLQMRHENPAGSKAFFLKSFQGGHLEHLRIPFIDIKKATKAFTEEYYLGSGGYAKVYNAELEVPIEERTKGVFSRKLRNVAIKCIREDMKGNQGFDAEIELLTSCKHTNIISLLGFCDEGSNLILVYEHASNGSLDNYLGSKDNSTNLTWVQRIRIGIDIAHGLNYIHTRIEDEQRIVHRDIKSANILLGKNWVAKIADFGLSRFHGADLEEKSVRTRNVAGTEYYVCPEYAENGRLKTAVDIYSFGVVLFEILFGKLAYDPIYVAEDKIGIAYIARRCYKDRTIHEMVDTKIMEEVDELTSTLHKGPNQDSLKTYLEIAHRCLAITQDDRPTAKEILEELEKAFSFQENNKDNLQISFEEIKSATKNFSRENLIGGGGFGKVFKGEVTRGNGSITIVAKRLDRSQGQGEHHFLTELEILFEYKHENIIGLEGYCNENNEKIIVYEHACNGSLDRHLNDVNLTWSKRLKICIDIARGLAFLHGGAPTKEMVIHRDIKSANILLNSDWRAKISDFGLSAIIPRNEKVVSKLVGTIGYVDPQYEFTGFFTEKSDIYSLGVLLFEILYGQLLVPNTKDYDQERVSRILKQIHEEEKLGLIVFDDIKEQIDPQSLSIFRVIVSKCLYVDRSKRPTAEHVLQQLEISVELQEDYEIWGPKLPEDYEEILKLSKSPGISNSTEKKKDLCNLLSKGVLLQDDKVWFSLGSNGERNEMLSARKFSYRNQSPHKWCIVSESRFRKVAEMLDISNLMIKIKTMPQFLSPNTIYGVYLVFKFCDSKNISSNPMYVNLKYRKGREPLHAYFAKWRDDEWMMIELYRFLNEKEDVVFKFLLESLSPYYCKEHDAIYVEGIEFRAIDNVGHDETEKSKENQQVMKSILHVDQELPLPIESEEIYKKSENYDEGEKLFSLSEVNGTKHLMLSAKAALYNISDLKLYKSKPSSESRFQEVLELLPQPIFRISCKIKSQMLSQDTEYACYLVFKLSEKCRGLHCPVEVRDILQKNRAVEIVYFKPPRPWNIHDITRVANQRKDGWMEVNIWKFNSTHELKNDCIPVNLKLISYGGTISGIIVCGLEFRPNVARRSQKKLCTEQVAVEFGQHKVVNNSKTVYSTTNVTHSSGKAKAGRKRSSSMIVENQDKKKVCRK</sequence>
<evidence type="ECO:0000256" key="19">
    <source>
        <dbReference type="ARBA" id="ARBA00048679"/>
    </source>
</evidence>
<keyword evidence="17" id="KW-0325">Glycoprotein</keyword>
<dbReference type="Gene3D" id="3.30.200.20">
    <property type="entry name" value="Phosphorylase Kinase, domain 1"/>
    <property type="match status" value="4"/>
</dbReference>
<dbReference type="GO" id="GO:0004674">
    <property type="term" value="F:protein serine/threonine kinase activity"/>
    <property type="evidence" value="ECO:0007669"/>
    <property type="project" value="UniProtKB-KW"/>
</dbReference>
<evidence type="ECO:0000256" key="14">
    <source>
        <dbReference type="ARBA" id="ARBA00022989"/>
    </source>
</evidence>
<dbReference type="GO" id="GO:0005524">
    <property type="term" value="F:ATP binding"/>
    <property type="evidence" value="ECO:0007669"/>
    <property type="project" value="UniProtKB-UniRule"/>
</dbReference>
<accession>A0AAP0GRH0</accession>
<evidence type="ECO:0000256" key="11">
    <source>
        <dbReference type="ARBA" id="ARBA00022741"/>
    </source>
</evidence>
<dbReference type="EC" id="2.7.11.1" evidence="2"/>
<feature type="domain" description="Protein kinase" evidence="22">
    <location>
        <begin position="214"/>
        <end position="512"/>
    </location>
</feature>
<evidence type="ECO:0000256" key="15">
    <source>
        <dbReference type="ARBA" id="ARBA00023136"/>
    </source>
</evidence>
<keyword evidence="13 20" id="KW-0067">ATP-binding</keyword>
<feature type="binding site" evidence="20">
    <location>
        <position position="1080"/>
    </location>
    <ligand>
        <name>ATP</name>
        <dbReference type="ChEBI" id="CHEBI:30616"/>
    </ligand>
</feature>
<evidence type="ECO:0000256" key="12">
    <source>
        <dbReference type="ARBA" id="ARBA00022777"/>
    </source>
</evidence>
<dbReference type="EMBL" id="JBCNJP010000023">
    <property type="protein sequence ID" value="KAK9058891.1"/>
    <property type="molecule type" value="Genomic_DNA"/>
</dbReference>
<evidence type="ECO:0000256" key="18">
    <source>
        <dbReference type="ARBA" id="ARBA00047899"/>
    </source>
</evidence>
<feature type="domain" description="Protein kinase" evidence="22">
    <location>
        <begin position="1049"/>
        <end position="1321"/>
    </location>
</feature>
<evidence type="ECO:0000256" key="1">
    <source>
        <dbReference type="ARBA" id="ARBA00004162"/>
    </source>
</evidence>
<dbReference type="GO" id="GO:0004714">
    <property type="term" value="F:transmembrane receptor protein tyrosine kinase activity"/>
    <property type="evidence" value="ECO:0007669"/>
    <property type="project" value="InterPro"/>
</dbReference>
<dbReference type="FunFam" id="1.10.510.10:FF:000358">
    <property type="entry name" value="Putative leucine-rich repeat receptor-like serine/threonine-protein kinase"/>
    <property type="match status" value="1"/>
</dbReference>
<dbReference type="PROSITE" id="PS50011">
    <property type="entry name" value="PROTEIN_KINASE_DOM"/>
    <property type="match status" value="3"/>
</dbReference>
<dbReference type="PANTHER" id="PTHR27003:SF471">
    <property type="entry name" value="VASCULAR ENDOTHELIAL GROWTH FACTOR RECEPTOR 2 (VEGFR2)-RELATED"/>
    <property type="match status" value="1"/>
</dbReference>
<evidence type="ECO:0000256" key="5">
    <source>
        <dbReference type="ARBA" id="ARBA00022553"/>
    </source>
</evidence>
<reference evidence="23 24" key="1">
    <citation type="submission" date="2024-04" db="EMBL/GenBank/DDBJ databases">
        <title>The reference genome of an endangered Asteraceae, Deinandra increscens subsp. villosa, native to the Central Coast of California.</title>
        <authorList>
            <person name="Guilliams M."/>
            <person name="Hasenstab-Lehman K."/>
            <person name="Meyer R."/>
            <person name="Mcevoy S."/>
        </authorList>
    </citation>
    <scope>NUCLEOTIDE SEQUENCE [LARGE SCALE GENOMIC DNA]</scope>
    <source>
        <tissue evidence="23">Leaf</tissue>
    </source>
</reference>
<proteinExistence type="predicted"/>
<protein>
    <recommendedName>
        <fullName evidence="2">non-specific serine/threonine protein kinase</fullName>
        <ecNumber evidence="2">2.7.11.1</ecNumber>
    </recommendedName>
</protein>
<evidence type="ECO:0000256" key="17">
    <source>
        <dbReference type="ARBA" id="ARBA00023180"/>
    </source>
</evidence>
<dbReference type="Proteomes" id="UP001408789">
    <property type="component" value="Unassembled WGS sequence"/>
</dbReference>